<sequence>MADPPPVIEPPDVFRRVSVVHGELERIRFVMGRPENRQAPLRVRGAAPREVYFQALTLFRKSNRLCFEQTRDQGQAPAPTGEKLTPGDVYTMVEAALERLQVVKAKLGIAEETPLPQRDATKTPTDVFVAIVDANRQLNLLLERQYMPSDVYQQVTIGVAYLSRLLEQFPEAETIPEEPPFEVGKRPADVYRRLNGCFERVCKIVRRTGESCLELEADQRTIDRAVPSDVYDIASLLVSELAFLHNKVGGEAARKVYYPGRKFPSHVYQRVGLLERQLAELESLIAVHPEWLERGSLHRRLLRSHLLVAAIGVAMLLVTLGVAVWARHYSARLMSVRTPTVQSSTRVQTGLQRTLASLRGWTIIDDPQFRADRRRTWRDEIEPALAKLKDLSEEWSNPENVARLAEVQRLLRELKQAQWWVEEVAQTPGNEPARVLVSVYVDPPAENIAELIDSVIELEKQQPGEARRWVLLGTLADFRASFTASRATLERCVTLGDEADKAAFRSRIDTAQVHLEEIADASELLSSEQRALFDVIRDEFKAYQTLAPQAAARREADDWNVALSRLRTEAVPIARRATQLLSEMSSDQTELMRADATFVARIGNGAIGLSILLIALMAATALLLSTRSAHRIAHPV</sequence>
<feature type="non-terminal residue" evidence="2">
    <location>
        <position position="636"/>
    </location>
</feature>
<dbReference type="Proteomes" id="UP001642464">
    <property type="component" value="Unassembled WGS sequence"/>
</dbReference>
<accession>A0ABP0L1S3</accession>
<name>A0ABP0L1S3_9DINO</name>
<evidence type="ECO:0000256" key="1">
    <source>
        <dbReference type="SAM" id="Phobius"/>
    </source>
</evidence>
<dbReference type="EMBL" id="CAXAMM010014076">
    <property type="protein sequence ID" value="CAK9032888.1"/>
    <property type="molecule type" value="Genomic_DNA"/>
</dbReference>
<keyword evidence="1" id="KW-0812">Transmembrane</keyword>
<protein>
    <submittedName>
        <fullName evidence="2">Uncharacterized protein</fullName>
    </submittedName>
</protein>
<comment type="caution">
    <text evidence="2">The sequence shown here is derived from an EMBL/GenBank/DDBJ whole genome shotgun (WGS) entry which is preliminary data.</text>
</comment>
<evidence type="ECO:0000313" key="3">
    <source>
        <dbReference type="Proteomes" id="UP001642464"/>
    </source>
</evidence>
<organism evidence="2 3">
    <name type="scientific">Durusdinium trenchii</name>
    <dbReference type="NCBI Taxonomy" id="1381693"/>
    <lineage>
        <taxon>Eukaryota</taxon>
        <taxon>Sar</taxon>
        <taxon>Alveolata</taxon>
        <taxon>Dinophyceae</taxon>
        <taxon>Suessiales</taxon>
        <taxon>Symbiodiniaceae</taxon>
        <taxon>Durusdinium</taxon>
    </lineage>
</organism>
<keyword evidence="3" id="KW-1185">Reference proteome</keyword>
<gene>
    <name evidence="2" type="ORF">SCF082_LOCUS20249</name>
</gene>
<keyword evidence="1" id="KW-1133">Transmembrane helix</keyword>
<proteinExistence type="predicted"/>
<evidence type="ECO:0000313" key="2">
    <source>
        <dbReference type="EMBL" id="CAK9032888.1"/>
    </source>
</evidence>
<feature type="transmembrane region" description="Helical" evidence="1">
    <location>
        <begin position="306"/>
        <end position="326"/>
    </location>
</feature>
<feature type="transmembrane region" description="Helical" evidence="1">
    <location>
        <begin position="602"/>
        <end position="624"/>
    </location>
</feature>
<keyword evidence="1" id="KW-0472">Membrane</keyword>
<reference evidence="2 3" key="1">
    <citation type="submission" date="2024-02" db="EMBL/GenBank/DDBJ databases">
        <authorList>
            <person name="Chen Y."/>
            <person name="Shah S."/>
            <person name="Dougan E. K."/>
            <person name="Thang M."/>
            <person name="Chan C."/>
        </authorList>
    </citation>
    <scope>NUCLEOTIDE SEQUENCE [LARGE SCALE GENOMIC DNA]</scope>
</reference>